<name>A0ACD5HVE6_9EURY</name>
<dbReference type="Proteomes" id="UP000257089">
    <property type="component" value="Chromosome"/>
</dbReference>
<gene>
    <name evidence="1" type="primary">uvrB</name>
    <name evidence="1" type="ORF">DEQ67_000140</name>
</gene>
<sequence>MSESGPLSADRPDADREFRVDAPFDPAGDQPEAIEALARGFREGADVQTLLGVTGSGKTNTVSWVVEEIQKPTLVLAHNKTLAAQLYEEFKGLFPDNAVEYFVSYYDYYQPEAYIEQTDTYIDKDMSINEEIDRLRHSATRSLLTRDDVIVVASVSAIYGLGDPKNYTDMSLRLEVGQGMDRDELLRALVDLNYERNDVDFRQGTFRVRGDTVEVFPMYGRYAVRIEFWGDEIDRMLKLDPLEGEVKSSEPAVLVHPAEHYSIPEEQLEGAISEIEELMEQRVKHFQRQGDLVAAQRIEERTTFDIEMLRETGHCSGIENYSVHLSDREPGDAPYTLLDYFPDDFLTVIDESHVTLPQIKGQYAGDKSRKDSLVENGFRLPTAYDNRPLTFEEFEETVGQTLFVSATPGDYEREHSDQIVEQIVRPTHLVDPKVEVTEATGQVDDLMARIDERIDRDERVLVTTLTKRMAEDLTEYLEEAGVDVAYMHDETDTLERHELIRSLRLGDIDVLVGINLLREGLDIPEVSLVAILDADQQGFLRSETTLVQTMGRAARNVNGEVVLYADEMTDAMEAAISETQRRRRIQQEFNEEHGYTPTTIEKEVGETNLPGSKTDTRGVSGDEPADADEAVEQIAFLEDRMQEAADNLEFELAADIRDRIQTLRREFDVDALEDGVAPEYPDEHDGDGDDGLTPPDEF</sequence>
<organism evidence="1 2">
    <name type="scientific">Haloferax sp. Atlit-48N</name>
    <dbReference type="NCBI Taxonomy" id="2077198"/>
    <lineage>
        <taxon>Archaea</taxon>
        <taxon>Methanobacteriati</taxon>
        <taxon>Methanobacteriota</taxon>
        <taxon>Stenosarchaea group</taxon>
        <taxon>Halobacteria</taxon>
        <taxon>Halobacteriales</taxon>
        <taxon>Haloferacaceae</taxon>
        <taxon>Haloferax</taxon>
    </lineage>
</organism>
<proteinExistence type="predicted"/>
<dbReference type="EC" id="3.1.25.-" evidence="1"/>
<dbReference type="EMBL" id="CP137689">
    <property type="protein sequence ID" value="XRJ19766.1"/>
    <property type="molecule type" value="Genomic_DNA"/>
</dbReference>
<evidence type="ECO:0000313" key="2">
    <source>
        <dbReference type="Proteomes" id="UP000257089"/>
    </source>
</evidence>
<evidence type="ECO:0000313" key="1">
    <source>
        <dbReference type="EMBL" id="XRJ19766.1"/>
    </source>
</evidence>
<keyword evidence="1" id="KW-0378">Hydrolase</keyword>
<reference evidence="1" key="1">
    <citation type="submission" date="2023-10" db="EMBL/GenBank/DDBJ databases">
        <title>A new archaeal virus that suppresses the transcription of host immunity genes.</title>
        <authorList>
            <person name="Turgeman-Grott I."/>
            <person name="Golan N."/>
            <person name="Neri U."/>
            <person name="Naki D."/>
            <person name="Altman N."/>
            <person name="Eizenshtein K."/>
            <person name="Choudhary D."/>
            <person name="Levi R."/>
            <person name="Himani H."/>
            <person name="Reshef L."/>
            <person name="Papke T.R."/>
            <person name="Gophna U."/>
        </authorList>
    </citation>
    <scope>NUCLEOTIDE SEQUENCE</scope>
    <source>
        <strain evidence="1">Atlit-48N</strain>
    </source>
</reference>
<protein>
    <submittedName>
        <fullName evidence="1">Excinuclease ABC subunit UvrB</fullName>
        <ecNumber evidence="1">3.1.25.-</ecNumber>
    </submittedName>
</protein>
<accession>A0ACD5HVE6</accession>